<comment type="caution">
    <text evidence="3">The sequence shown here is derived from an EMBL/GenBank/DDBJ whole genome shotgun (WGS) entry which is preliminary data.</text>
</comment>
<dbReference type="Pfam" id="PF07811">
    <property type="entry name" value="TadE"/>
    <property type="match status" value="1"/>
</dbReference>
<evidence type="ECO:0000313" key="3">
    <source>
        <dbReference type="EMBL" id="TLS35574.1"/>
    </source>
</evidence>
<evidence type="ECO:0000259" key="2">
    <source>
        <dbReference type="Pfam" id="PF07811"/>
    </source>
</evidence>
<accession>A0A5R9F518</accession>
<dbReference type="AlphaFoldDB" id="A0A5R9F518"/>
<dbReference type="RefSeq" id="WP_138128650.1">
    <property type="nucleotide sequence ID" value="NZ_SWLG01000019.1"/>
</dbReference>
<evidence type="ECO:0000256" key="1">
    <source>
        <dbReference type="SAM" id="Phobius"/>
    </source>
</evidence>
<keyword evidence="4" id="KW-1185">Reference proteome</keyword>
<evidence type="ECO:0000313" key="4">
    <source>
        <dbReference type="Proteomes" id="UP000308230"/>
    </source>
</evidence>
<proteinExistence type="predicted"/>
<dbReference type="InterPro" id="IPR012495">
    <property type="entry name" value="TadE-like_dom"/>
</dbReference>
<organism evidence="3 4">
    <name type="scientific">Exobacillus caeni</name>
    <dbReference type="NCBI Taxonomy" id="2574798"/>
    <lineage>
        <taxon>Bacteria</taxon>
        <taxon>Bacillati</taxon>
        <taxon>Bacillota</taxon>
        <taxon>Bacilli</taxon>
        <taxon>Bacillales</taxon>
        <taxon>Guptibacillaceae</taxon>
        <taxon>Exobacillus</taxon>
    </lineage>
</organism>
<dbReference type="Proteomes" id="UP000308230">
    <property type="component" value="Unassembled WGS sequence"/>
</dbReference>
<feature type="domain" description="TadE-like" evidence="2">
    <location>
        <begin position="11"/>
        <end position="53"/>
    </location>
</feature>
<gene>
    <name evidence="3" type="ORF">FCL54_19640</name>
</gene>
<feature type="transmembrane region" description="Helical" evidence="1">
    <location>
        <begin position="12"/>
        <end position="32"/>
    </location>
</feature>
<protein>
    <submittedName>
        <fullName evidence="3">Pilus assembly protein</fullName>
    </submittedName>
</protein>
<keyword evidence="1" id="KW-0472">Membrane</keyword>
<sequence>MRITGLRSQKGQATVELALSIVLLMFIVFGIVDFGRIFHAYLVLDHAGREAAREASVGKTDIEIKQSALTAAPSLDSDLFSISVSPDLANRKRGEYATVTLDYSVDVSTPLLAEIIPNPFKIESKTVMRVE</sequence>
<dbReference type="OrthoDB" id="1683505at2"/>
<keyword evidence="1" id="KW-0812">Transmembrane</keyword>
<name>A0A5R9F518_9BACL</name>
<reference evidence="3 4" key="1">
    <citation type="submission" date="2019-04" db="EMBL/GenBank/DDBJ databases">
        <title>Bacillus caeni sp. nov., a bacterium isolated from mangrove sediment.</title>
        <authorList>
            <person name="Huang H."/>
            <person name="Mo K."/>
            <person name="Hu Y."/>
        </authorList>
    </citation>
    <scope>NUCLEOTIDE SEQUENCE [LARGE SCALE GENOMIC DNA]</scope>
    <source>
        <strain evidence="3 4">HB172195</strain>
    </source>
</reference>
<keyword evidence="1" id="KW-1133">Transmembrane helix</keyword>
<dbReference type="EMBL" id="SWLG01000019">
    <property type="protein sequence ID" value="TLS35574.1"/>
    <property type="molecule type" value="Genomic_DNA"/>
</dbReference>